<evidence type="ECO:0000313" key="2">
    <source>
        <dbReference type="Proteomes" id="UP000800235"/>
    </source>
</evidence>
<protein>
    <submittedName>
        <fullName evidence="1">Uncharacterized protein</fullName>
    </submittedName>
</protein>
<reference evidence="1" key="1">
    <citation type="journal article" date="2020" name="Stud. Mycol.">
        <title>101 Dothideomycetes genomes: a test case for predicting lifestyles and emergence of pathogens.</title>
        <authorList>
            <person name="Haridas S."/>
            <person name="Albert R."/>
            <person name="Binder M."/>
            <person name="Bloem J."/>
            <person name="Labutti K."/>
            <person name="Salamov A."/>
            <person name="Andreopoulos B."/>
            <person name="Baker S."/>
            <person name="Barry K."/>
            <person name="Bills G."/>
            <person name="Bluhm B."/>
            <person name="Cannon C."/>
            <person name="Castanera R."/>
            <person name="Culley D."/>
            <person name="Daum C."/>
            <person name="Ezra D."/>
            <person name="Gonzalez J."/>
            <person name="Henrissat B."/>
            <person name="Kuo A."/>
            <person name="Liang C."/>
            <person name="Lipzen A."/>
            <person name="Lutzoni F."/>
            <person name="Magnuson J."/>
            <person name="Mondo S."/>
            <person name="Nolan M."/>
            <person name="Ohm R."/>
            <person name="Pangilinan J."/>
            <person name="Park H.-J."/>
            <person name="Ramirez L."/>
            <person name="Alfaro M."/>
            <person name="Sun H."/>
            <person name="Tritt A."/>
            <person name="Yoshinaga Y."/>
            <person name="Zwiers L.-H."/>
            <person name="Turgeon B."/>
            <person name="Goodwin S."/>
            <person name="Spatafora J."/>
            <person name="Crous P."/>
            <person name="Grigoriev I."/>
        </authorList>
    </citation>
    <scope>NUCLEOTIDE SEQUENCE</scope>
    <source>
        <strain evidence="1">CBS 130266</strain>
    </source>
</reference>
<dbReference type="EMBL" id="MU007065">
    <property type="protein sequence ID" value="KAF2426255.1"/>
    <property type="molecule type" value="Genomic_DNA"/>
</dbReference>
<keyword evidence="2" id="KW-1185">Reference proteome</keyword>
<proteinExistence type="predicted"/>
<gene>
    <name evidence="1" type="ORF">EJ08DRAFT_736436</name>
</gene>
<dbReference type="AlphaFoldDB" id="A0A9P4NL86"/>
<sequence length="227" mass="26484">MELDEDVVCLEGPERISHAFLGAYTPSASAALQRPIWVPPTTRVSEHEHVRTRITRYLQQDLLHMLVSDEDDGWVTRWDKVRNEIGPDFGFTFEEDADDFVSESSWKQRLWEGVCMYQGVSGLEMLQPGGVDKWRRRLVAWREKIATLVEEPPRVYYPLSDDMRNNLSLVMAPGSRRRGRQSRGYTYTCPFLIGDLQMARHTEVPWENSYGNLWNVYWNVINRLSKS</sequence>
<comment type="caution">
    <text evidence="1">The sequence shown here is derived from an EMBL/GenBank/DDBJ whole genome shotgun (WGS) entry which is preliminary data.</text>
</comment>
<dbReference type="Proteomes" id="UP000800235">
    <property type="component" value="Unassembled WGS sequence"/>
</dbReference>
<name>A0A9P4NL86_9PEZI</name>
<dbReference type="OrthoDB" id="2853639at2759"/>
<evidence type="ECO:0000313" key="1">
    <source>
        <dbReference type="EMBL" id="KAF2426255.1"/>
    </source>
</evidence>
<accession>A0A9P4NL86</accession>
<organism evidence="1 2">
    <name type="scientific">Tothia fuscella</name>
    <dbReference type="NCBI Taxonomy" id="1048955"/>
    <lineage>
        <taxon>Eukaryota</taxon>
        <taxon>Fungi</taxon>
        <taxon>Dikarya</taxon>
        <taxon>Ascomycota</taxon>
        <taxon>Pezizomycotina</taxon>
        <taxon>Dothideomycetes</taxon>
        <taxon>Pleosporomycetidae</taxon>
        <taxon>Venturiales</taxon>
        <taxon>Cylindrosympodiaceae</taxon>
        <taxon>Tothia</taxon>
    </lineage>
</organism>